<protein>
    <submittedName>
        <fullName evidence="3">Uncharacterized protein</fullName>
    </submittedName>
</protein>
<dbReference type="EMBL" id="BOOK01000010">
    <property type="protein sequence ID" value="GIH99759.1"/>
    <property type="molecule type" value="Genomic_DNA"/>
</dbReference>
<dbReference type="RefSeq" id="WP_203874181.1">
    <property type="nucleotide sequence ID" value="NZ_BOOK01000010.1"/>
</dbReference>
<keyword evidence="4" id="KW-1185">Reference proteome</keyword>
<evidence type="ECO:0000256" key="2">
    <source>
        <dbReference type="SAM" id="Phobius"/>
    </source>
</evidence>
<sequence length="48" mass="5196">MDTDSGREKNPLPDEPRRRRSRSAVVALSVLISTGLGGWDGATRNTAK</sequence>
<name>A0A8J3SWS2_9ACTN</name>
<proteinExistence type="predicted"/>
<evidence type="ECO:0000313" key="3">
    <source>
        <dbReference type="EMBL" id="GIH99759.1"/>
    </source>
</evidence>
<accession>A0A8J3SWS2</accession>
<comment type="caution">
    <text evidence="3">The sequence shown here is derived from an EMBL/GenBank/DDBJ whole genome shotgun (WGS) entry which is preliminary data.</text>
</comment>
<keyword evidence="2" id="KW-1133">Transmembrane helix</keyword>
<keyword evidence="2" id="KW-0472">Membrane</keyword>
<feature type="region of interest" description="Disordered" evidence="1">
    <location>
        <begin position="1"/>
        <end position="22"/>
    </location>
</feature>
<dbReference type="AlphaFoldDB" id="A0A8J3SWS2"/>
<feature type="compositionally biased region" description="Basic and acidic residues" evidence="1">
    <location>
        <begin position="1"/>
        <end position="17"/>
    </location>
</feature>
<organism evidence="3 4">
    <name type="scientific">Planobispora takensis</name>
    <dbReference type="NCBI Taxonomy" id="1367882"/>
    <lineage>
        <taxon>Bacteria</taxon>
        <taxon>Bacillati</taxon>
        <taxon>Actinomycetota</taxon>
        <taxon>Actinomycetes</taxon>
        <taxon>Streptosporangiales</taxon>
        <taxon>Streptosporangiaceae</taxon>
        <taxon>Planobispora</taxon>
    </lineage>
</organism>
<dbReference type="Proteomes" id="UP000634476">
    <property type="component" value="Unassembled WGS sequence"/>
</dbReference>
<keyword evidence="2" id="KW-0812">Transmembrane</keyword>
<evidence type="ECO:0000256" key="1">
    <source>
        <dbReference type="SAM" id="MobiDB-lite"/>
    </source>
</evidence>
<reference evidence="3" key="1">
    <citation type="submission" date="2021-01" db="EMBL/GenBank/DDBJ databases">
        <title>Whole genome shotgun sequence of Planobispora takensis NBRC 109077.</title>
        <authorList>
            <person name="Komaki H."/>
            <person name="Tamura T."/>
        </authorList>
    </citation>
    <scope>NUCLEOTIDE SEQUENCE</scope>
    <source>
        <strain evidence="3">NBRC 109077</strain>
    </source>
</reference>
<feature type="transmembrane region" description="Helical" evidence="2">
    <location>
        <begin position="21"/>
        <end position="39"/>
    </location>
</feature>
<gene>
    <name evidence="3" type="ORF">Pta02_17680</name>
</gene>
<evidence type="ECO:0000313" key="4">
    <source>
        <dbReference type="Proteomes" id="UP000634476"/>
    </source>
</evidence>